<organism evidence="1">
    <name type="scientific">Arundo donax</name>
    <name type="common">Giant reed</name>
    <name type="synonym">Donax arundinaceus</name>
    <dbReference type="NCBI Taxonomy" id="35708"/>
    <lineage>
        <taxon>Eukaryota</taxon>
        <taxon>Viridiplantae</taxon>
        <taxon>Streptophyta</taxon>
        <taxon>Embryophyta</taxon>
        <taxon>Tracheophyta</taxon>
        <taxon>Spermatophyta</taxon>
        <taxon>Magnoliopsida</taxon>
        <taxon>Liliopsida</taxon>
        <taxon>Poales</taxon>
        <taxon>Poaceae</taxon>
        <taxon>PACMAD clade</taxon>
        <taxon>Arundinoideae</taxon>
        <taxon>Arundineae</taxon>
        <taxon>Arundo</taxon>
    </lineage>
</organism>
<sequence>MMPTYFSKIIECRSLVRVPKSDPLCKSAFS</sequence>
<reference evidence="1" key="2">
    <citation type="journal article" date="2015" name="Data Brief">
        <title>Shoot transcriptome of the giant reed, Arundo donax.</title>
        <authorList>
            <person name="Barrero R.A."/>
            <person name="Guerrero F.D."/>
            <person name="Moolhuijzen P."/>
            <person name="Goolsby J.A."/>
            <person name="Tidwell J."/>
            <person name="Bellgard S.E."/>
            <person name="Bellgard M.I."/>
        </authorList>
    </citation>
    <scope>NUCLEOTIDE SEQUENCE</scope>
    <source>
        <tissue evidence="1">Shoot tissue taken approximately 20 cm above the soil surface</tissue>
    </source>
</reference>
<evidence type="ECO:0000313" key="1">
    <source>
        <dbReference type="EMBL" id="JAD34261.1"/>
    </source>
</evidence>
<dbReference type="EMBL" id="GBRH01263634">
    <property type="protein sequence ID" value="JAD34261.1"/>
    <property type="molecule type" value="Transcribed_RNA"/>
</dbReference>
<name>A0A0A8Z627_ARUDO</name>
<reference evidence="1" key="1">
    <citation type="submission" date="2014-09" db="EMBL/GenBank/DDBJ databases">
        <authorList>
            <person name="Magalhaes I.L.F."/>
            <person name="Oliveira U."/>
            <person name="Santos F.R."/>
            <person name="Vidigal T.H.D.A."/>
            <person name="Brescovit A.D."/>
            <person name="Santos A.J."/>
        </authorList>
    </citation>
    <scope>NUCLEOTIDE SEQUENCE</scope>
    <source>
        <tissue evidence="1">Shoot tissue taken approximately 20 cm above the soil surface</tissue>
    </source>
</reference>
<accession>A0A0A8Z627</accession>
<protein>
    <submittedName>
        <fullName evidence="1">Uncharacterized protein</fullName>
    </submittedName>
</protein>
<dbReference type="AlphaFoldDB" id="A0A0A8Z627"/>
<proteinExistence type="predicted"/>